<protein>
    <submittedName>
        <fullName evidence="1">Choice-of-anchor Q domain-containing protein</fullName>
    </submittedName>
</protein>
<sequence>MLEARTLLAGDPTAYLVNLTSADGTGSGAAGDLVYVVDRANADVDPDGSVIHFDPAVFSTPQTIVLTATLQLTGTAGPIAIEGPGAALTTIRGSSGLVFQVAAGATASISGLTITGGSGHLGGAINNAGSLQLSRCSISDNTAAAIFIPIPFFPRAGTSYEGEGGGVYNSGTMSIVDSTICNNSADKFPESWLNITVLSSASGGGVYNSGTMSIVDSTIAGNRCNSSDGSGGGVFNSGVLSLTYVTAADNSAVHGGGVATAGGPGARTVSNQSLFRNADGGNLQGGLDSLGHNLFSDVPAMVLDPTDLVGVAPLLGPLADNGGPTWTMALLPGSPAIDAGVAVAGVTADQRGVIRPQGAAPDVGAVEAQFAATAFVSPAAPTIVYGTAATTLSGRIEVDGRIPTGRVAITLDGVTRQAPIDTASGAFASVFTTLGLSPSSSPYSVAFRYDGDAAFAPAAASAALTVLDASATPTVYTVDRTNGT</sequence>
<dbReference type="InterPro" id="IPR059226">
    <property type="entry name" value="Choice_anch_Q_dom"/>
</dbReference>
<proteinExistence type="predicted"/>
<dbReference type="NCBIfam" id="NF041518">
    <property type="entry name" value="choice_anch_Q"/>
    <property type="match status" value="1"/>
</dbReference>
<dbReference type="SUPFAM" id="SSF51126">
    <property type="entry name" value="Pectin lyase-like"/>
    <property type="match status" value="1"/>
</dbReference>
<reference evidence="1 2" key="1">
    <citation type="submission" date="2023-03" db="EMBL/GenBank/DDBJ databases">
        <title>Paludisphaera mucosa sp. nov. a novel planctomycete from northern fen.</title>
        <authorList>
            <person name="Ivanova A."/>
        </authorList>
    </citation>
    <scope>NUCLEOTIDE SEQUENCE [LARGE SCALE GENOMIC DNA]</scope>
    <source>
        <strain evidence="1 2">Pla2</strain>
    </source>
</reference>
<dbReference type="InterPro" id="IPR011050">
    <property type="entry name" value="Pectin_lyase_fold/virulence"/>
</dbReference>
<evidence type="ECO:0000313" key="1">
    <source>
        <dbReference type="EMBL" id="MDG3002372.1"/>
    </source>
</evidence>
<accession>A0ABT6F4D0</accession>
<dbReference type="EMBL" id="JARRAG010000001">
    <property type="protein sequence ID" value="MDG3002372.1"/>
    <property type="molecule type" value="Genomic_DNA"/>
</dbReference>
<keyword evidence="2" id="KW-1185">Reference proteome</keyword>
<gene>
    <name evidence="1" type="ORF">PZE19_01100</name>
</gene>
<dbReference type="RefSeq" id="WP_277858736.1">
    <property type="nucleotide sequence ID" value="NZ_JARRAG010000001.1"/>
</dbReference>
<name>A0ABT6F4D0_9BACT</name>
<evidence type="ECO:0000313" key="2">
    <source>
        <dbReference type="Proteomes" id="UP001216907"/>
    </source>
</evidence>
<comment type="caution">
    <text evidence="1">The sequence shown here is derived from an EMBL/GenBank/DDBJ whole genome shotgun (WGS) entry which is preliminary data.</text>
</comment>
<organism evidence="1 2">
    <name type="scientific">Paludisphaera mucosa</name>
    <dbReference type="NCBI Taxonomy" id="3030827"/>
    <lineage>
        <taxon>Bacteria</taxon>
        <taxon>Pseudomonadati</taxon>
        <taxon>Planctomycetota</taxon>
        <taxon>Planctomycetia</taxon>
        <taxon>Isosphaerales</taxon>
        <taxon>Isosphaeraceae</taxon>
        <taxon>Paludisphaera</taxon>
    </lineage>
</organism>
<dbReference type="Proteomes" id="UP001216907">
    <property type="component" value="Unassembled WGS sequence"/>
</dbReference>